<name>A0A1I0CFM8_9BACT</name>
<dbReference type="Proteomes" id="UP000181981">
    <property type="component" value="Unassembled WGS sequence"/>
</dbReference>
<reference evidence="1 2" key="1">
    <citation type="submission" date="2016-10" db="EMBL/GenBank/DDBJ databases">
        <authorList>
            <person name="de Groot N.N."/>
        </authorList>
    </citation>
    <scope>NUCLEOTIDE SEQUENCE [LARGE SCALE GENOMIC DNA]</scope>
    <source>
        <strain evidence="1 2">DSM 25947</strain>
    </source>
</reference>
<dbReference type="AlphaFoldDB" id="A0A1I0CFM8"/>
<dbReference type="PROSITE" id="PS51257">
    <property type="entry name" value="PROKAR_LIPOPROTEIN"/>
    <property type="match status" value="1"/>
</dbReference>
<protein>
    <recommendedName>
        <fullName evidence="3">Lipoprotein</fullName>
    </recommendedName>
</protein>
<sequence length="141" mass="16272">MRSLIMILTLLVFVGCTTKTKHYEIKVLHNYIENNEIERHENKLDNNVLYLFFLSGFKDDIIEINYDNISLKENSVSTDESLGKATTIVFNKSAITNLKIKVSNGPELVFNPFEFDSNKMGIYFNGDTLICQPFRYAPTFE</sequence>
<evidence type="ECO:0008006" key="3">
    <source>
        <dbReference type="Google" id="ProtNLM"/>
    </source>
</evidence>
<evidence type="ECO:0000313" key="2">
    <source>
        <dbReference type="Proteomes" id="UP000181981"/>
    </source>
</evidence>
<gene>
    <name evidence="1" type="ORF">SAMN05444285_10786</name>
</gene>
<proteinExistence type="predicted"/>
<dbReference type="EMBL" id="FOHT01000007">
    <property type="protein sequence ID" value="SET17746.1"/>
    <property type="molecule type" value="Genomic_DNA"/>
</dbReference>
<evidence type="ECO:0000313" key="1">
    <source>
        <dbReference type="EMBL" id="SET17746.1"/>
    </source>
</evidence>
<accession>A0A1I0CFM8</accession>
<organism evidence="1 2">
    <name type="scientific">Draconibacterium orientale</name>
    <dbReference type="NCBI Taxonomy" id="1168034"/>
    <lineage>
        <taxon>Bacteria</taxon>
        <taxon>Pseudomonadati</taxon>
        <taxon>Bacteroidota</taxon>
        <taxon>Bacteroidia</taxon>
        <taxon>Marinilabiliales</taxon>
        <taxon>Prolixibacteraceae</taxon>
        <taxon>Draconibacterium</taxon>
    </lineage>
</organism>
<dbReference type="RefSeq" id="WP_139178033.1">
    <property type="nucleotide sequence ID" value="NZ_FOHT01000007.1"/>
</dbReference>